<dbReference type="Proteomes" id="UP001049176">
    <property type="component" value="Chromosome 4"/>
</dbReference>
<accession>A0A9P7UUC6</accession>
<dbReference type="KEGG" id="more:E1B28_007757"/>
<evidence type="ECO:0000313" key="3">
    <source>
        <dbReference type="Proteomes" id="UP001049176"/>
    </source>
</evidence>
<evidence type="ECO:0000256" key="1">
    <source>
        <dbReference type="SAM" id="MobiDB-lite"/>
    </source>
</evidence>
<feature type="compositionally biased region" description="Basic residues" evidence="1">
    <location>
        <begin position="8"/>
        <end position="19"/>
    </location>
</feature>
<feature type="region of interest" description="Disordered" evidence="1">
    <location>
        <begin position="1"/>
        <end position="31"/>
    </location>
</feature>
<name>A0A9P7UUC6_9AGAR</name>
<proteinExistence type="predicted"/>
<dbReference type="AlphaFoldDB" id="A0A9P7UUC6"/>
<dbReference type="EMBL" id="CM032184">
    <property type="protein sequence ID" value="KAG7094145.1"/>
    <property type="molecule type" value="Genomic_DNA"/>
</dbReference>
<dbReference type="OrthoDB" id="3182677at2759"/>
<dbReference type="RefSeq" id="XP_043010615.1">
    <property type="nucleotide sequence ID" value="XM_043152529.1"/>
</dbReference>
<reference evidence="2" key="1">
    <citation type="journal article" date="2021" name="Genome Biol. Evol.">
        <title>The assembled and annotated genome of the fairy-ring fungus Marasmius oreades.</title>
        <authorList>
            <person name="Hiltunen M."/>
            <person name="Ament-Velasquez S.L."/>
            <person name="Johannesson H."/>
        </authorList>
    </citation>
    <scope>NUCLEOTIDE SEQUENCE</scope>
    <source>
        <strain evidence="2">03SP1</strain>
    </source>
</reference>
<sequence>MSDTTSTPHKKNSSHRGVHRAGGGTADQTPPQSQAEMMEYCQDEIAHNTWQFEASSISHMLSPKSLKNNVPPEDIRCFEDAQKHCKFLVDAPFFEPALETAVKSLSPSEWPSSDAERDYYTPLANFLNDCIQKCNNALNAQKSDRGVPEFARRLYGKLKFAVYDRPMLDGIDGAAAVKPNLGSSRNLQEGVKLSWGAVEAKGVRQMDVPGEVKLLWSQLLAQAAVYARYLFSASPTRTWSLVLGFNQKEKNLRFLIFHRGGCTASTDLNLTTEQGRKEACRLILTMLLWTEDYHAGFCCFSTDKEYAIPGPERDPTLFLKARVEKNLHHTLAVCTRGTLVSILSKSAIDPTPLHHLHHLHLYLPIGR</sequence>
<dbReference type="GeneID" id="66076833"/>
<keyword evidence="3" id="KW-1185">Reference proteome</keyword>
<protein>
    <recommendedName>
        <fullName evidence="4">Fungal-type protein kinase domain-containing protein</fullName>
    </recommendedName>
</protein>
<comment type="caution">
    <text evidence="2">The sequence shown here is derived from an EMBL/GenBank/DDBJ whole genome shotgun (WGS) entry which is preliminary data.</text>
</comment>
<gene>
    <name evidence="2" type="ORF">E1B28_007757</name>
</gene>
<evidence type="ECO:0000313" key="2">
    <source>
        <dbReference type="EMBL" id="KAG7094145.1"/>
    </source>
</evidence>
<evidence type="ECO:0008006" key="4">
    <source>
        <dbReference type="Google" id="ProtNLM"/>
    </source>
</evidence>
<organism evidence="2 3">
    <name type="scientific">Marasmius oreades</name>
    <name type="common">fairy-ring Marasmius</name>
    <dbReference type="NCBI Taxonomy" id="181124"/>
    <lineage>
        <taxon>Eukaryota</taxon>
        <taxon>Fungi</taxon>
        <taxon>Dikarya</taxon>
        <taxon>Basidiomycota</taxon>
        <taxon>Agaricomycotina</taxon>
        <taxon>Agaricomycetes</taxon>
        <taxon>Agaricomycetidae</taxon>
        <taxon>Agaricales</taxon>
        <taxon>Marasmiineae</taxon>
        <taxon>Marasmiaceae</taxon>
        <taxon>Marasmius</taxon>
    </lineage>
</organism>